<accession>A0A0E9R1U3</accession>
<protein>
    <submittedName>
        <fullName evidence="1">Uncharacterized protein</fullName>
    </submittedName>
</protein>
<reference evidence="1" key="2">
    <citation type="journal article" date="2015" name="Fish Shellfish Immunol.">
        <title>Early steps in the European eel (Anguilla anguilla)-Vibrio vulnificus interaction in the gills: Role of the RtxA13 toxin.</title>
        <authorList>
            <person name="Callol A."/>
            <person name="Pajuelo D."/>
            <person name="Ebbesson L."/>
            <person name="Teles M."/>
            <person name="MacKenzie S."/>
            <person name="Amaro C."/>
        </authorList>
    </citation>
    <scope>NUCLEOTIDE SEQUENCE</scope>
</reference>
<name>A0A0E9R1U3_ANGAN</name>
<sequence>MSDYGNNVTLLGTAEATWGFCYTIIIKHSYPVYDSSFFHTQIQPL</sequence>
<reference evidence="1" key="1">
    <citation type="submission" date="2014-11" db="EMBL/GenBank/DDBJ databases">
        <authorList>
            <person name="Amaro Gonzalez C."/>
        </authorList>
    </citation>
    <scope>NUCLEOTIDE SEQUENCE</scope>
</reference>
<dbReference type="AlphaFoldDB" id="A0A0E9R1U3"/>
<evidence type="ECO:0000313" key="1">
    <source>
        <dbReference type="EMBL" id="JAH23156.1"/>
    </source>
</evidence>
<proteinExistence type="predicted"/>
<dbReference type="EMBL" id="GBXM01085421">
    <property type="protein sequence ID" value="JAH23156.1"/>
    <property type="molecule type" value="Transcribed_RNA"/>
</dbReference>
<organism evidence="1">
    <name type="scientific">Anguilla anguilla</name>
    <name type="common">European freshwater eel</name>
    <name type="synonym">Muraena anguilla</name>
    <dbReference type="NCBI Taxonomy" id="7936"/>
    <lineage>
        <taxon>Eukaryota</taxon>
        <taxon>Metazoa</taxon>
        <taxon>Chordata</taxon>
        <taxon>Craniata</taxon>
        <taxon>Vertebrata</taxon>
        <taxon>Euteleostomi</taxon>
        <taxon>Actinopterygii</taxon>
        <taxon>Neopterygii</taxon>
        <taxon>Teleostei</taxon>
        <taxon>Anguilliformes</taxon>
        <taxon>Anguillidae</taxon>
        <taxon>Anguilla</taxon>
    </lineage>
</organism>